<name>A0A9D6V1W8_9BACT</name>
<accession>A0A9D6V1W8</accession>
<evidence type="ECO:0000313" key="3">
    <source>
        <dbReference type="EMBL" id="MBI5250565.1"/>
    </source>
</evidence>
<feature type="region of interest" description="Disordered" evidence="1">
    <location>
        <begin position="80"/>
        <end position="102"/>
    </location>
</feature>
<organism evidence="3 4">
    <name type="scientific">Desulfomonile tiedjei</name>
    <dbReference type="NCBI Taxonomy" id="2358"/>
    <lineage>
        <taxon>Bacteria</taxon>
        <taxon>Pseudomonadati</taxon>
        <taxon>Thermodesulfobacteriota</taxon>
        <taxon>Desulfomonilia</taxon>
        <taxon>Desulfomonilales</taxon>
        <taxon>Desulfomonilaceae</taxon>
        <taxon>Desulfomonile</taxon>
    </lineage>
</organism>
<proteinExistence type="predicted"/>
<keyword evidence="2" id="KW-0732">Signal</keyword>
<feature type="compositionally biased region" description="Polar residues" evidence="1">
    <location>
        <begin position="89"/>
        <end position="102"/>
    </location>
</feature>
<evidence type="ECO:0000313" key="4">
    <source>
        <dbReference type="Proteomes" id="UP000807825"/>
    </source>
</evidence>
<feature type="signal peptide" evidence="2">
    <location>
        <begin position="1"/>
        <end position="17"/>
    </location>
</feature>
<dbReference type="EMBL" id="JACRDE010000361">
    <property type="protein sequence ID" value="MBI5250565.1"/>
    <property type="molecule type" value="Genomic_DNA"/>
</dbReference>
<comment type="caution">
    <text evidence="3">The sequence shown here is derived from an EMBL/GenBank/DDBJ whole genome shotgun (WGS) entry which is preliminary data.</text>
</comment>
<evidence type="ECO:0000256" key="1">
    <source>
        <dbReference type="SAM" id="MobiDB-lite"/>
    </source>
</evidence>
<evidence type="ECO:0000256" key="2">
    <source>
        <dbReference type="SAM" id="SignalP"/>
    </source>
</evidence>
<protein>
    <submittedName>
        <fullName evidence="3">Uncharacterized protein</fullName>
    </submittedName>
</protein>
<reference evidence="3" key="1">
    <citation type="submission" date="2020-07" db="EMBL/GenBank/DDBJ databases">
        <title>Huge and variable diversity of episymbiotic CPR bacteria and DPANN archaea in groundwater ecosystems.</title>
        <authorList>
            <person name="He C.Y."/>
            <person name="Keren R."/>
            <person name="Whittaker M."/>
            <person name="Farag I.F."/>
            <person name="Doudna J."/>
            <person name="Cate J.H.D."/>
            <person name="Banfield J.F."/>
        </authorList>
    </citation>
    <scope>NUCLEOTIDE SEQUENCE</scope>
    <source>
        <strain evidence="3">NC_groundwater_1664_Pr3_B-0.1um_52_9</strain>
    </source>
</reference>
<feature type="chain" id="PRO_5038757631" evidence="2">
    <location>
        <begin position="18"/>
        <end position="145"/>
    </location>
</feature>
<dbReference type="PROSITE" id="PS51257">
    <property type="entry name" value="PROKAR_LIPOPROTEIN"/>
    <property type="match status" value="1"/>
</dbReference>
<gene>
    <name evidence="3" type="ORF">HY912_13825</name>
</gene>
<dbReference type="Proteomes" id="UP000807825">
    <property type="component" value="Unassembled WGS sequence"/>
</dbReference>
<sequence length="145" mass="15525">MKRVAVWLILISYSLMACGDMLEAGCCRNEAAHAAGEHVEHEHAHSKVLVAIHGLSHESVPGETKLLVSRHCCCVKQGEQEPGLPPHSLTPQSPTPKTSDFPSWTIRPEKLGIPAIGSNAGASHIFDSLATALVLQSIHSTILLI</sequence>
<dbReference type="AlphaFoldDB" id="A0A9D6V1W8"/>